<dbReference type="EMBL" id="BMAT01007522">
    <property type="protein sequence ID" value="GFR66175.1"/>
    <property type="molecule type" value="Genomic_DNA"/>
</dbReference>
<reference evidence="3 4" key="1">
    <citation type="journal article" date="2021" name="Elife">
        <title>Chloroplast acquisition without the gene transfer in kleptoplastic sea slugs, Plakobranchus ocellatus.</title>
        <authorList>
            <person name="Maeda T."/>
            <person name="Takahashi S."/>
            <person name="Yoshida T."/>
            <person name="Shimamura S."/>
            <person name="Takaki Y."/>
            <person name="Nagai Y."/>
            <person name="Toyoda A."/>
            <person name="Suzuki Y."/>
            <person name="Arimoto A."/>
            <person name="Ishii H."/>
            <person name="Satoh N."/>
            <person name="Nishiyama T."/>
            <person name="Hasebe M."/>
            <person name="Maruyama T."/>
            <person name="Minagawa J."/>
            <person name="Obokata J."/>
            <person name="Shigenobu S."/>
        </authorList>
    </citation>
    <scope>NUCLEOTIDE SEQUENCE [LARGE SCALE GENOMIC DNA]</scope>
</reference>
<accession>A0AAV4F068</accession>
<evidence type="ECO:0000313" key="4">
    <source>
        <dbReference type="Proteomes" id="UP000762676"/>
    </source>
</evidence>
<evidence type="ECO:0000256" key="2">
    <source>
        <dbReference type="SAM" id="Phobius"/>
    </source>
</evidence>
<dbReference type="AlphaFoldDB" id="A0AAV4F068"/>
<comment type="caution">
    <text evidence="3">The sequence shown here is derived from an EMBL/GenBank/DDBJ whole genome shotgun (WGS) entry which is preliminary data.</text>
</comment>
<name>A0AAV4F068_9GAST</name>
<feature type="region of interest" description="Disordered" evidence="1">
    <location>
        <begin position="38"/>
        <end position="66"/>
    </location>
</feature>
<evidence type="ECO:0000313" key="3">
    <source>
        <dbReference type="EMBL" id="GFR66175.1"/>
    </source>
</evidence>
<evidence type="ECO:0000256" key="1">
    <source>
        <dbReference type="SAM" id="MobiDB-lite"/>
    </source>
</evidence>
<gene>
    <name evidence="3" type="ORF">ElyMa_003677200</name>
</gene>
<keyword evidence="2" id="KW-1133">Transmembrane helix</keyword>
<keyword evidence="4" id="KW-1185">Reference proteome</keyword>
<dbReference type="Proteomes" id="UP000762676">
    <property type="component" value="Unassembled WGS sequence"/>
</dbReference>
<keyword evidence="2" id="KW-0812">Transmembrane</keyword>
<keyword evidence="2" id="KW-0472">Membrane</keyword>
<protein>
    <submittedName>
        <fullName evidence="3">Uncharacterized protein</fullName>
    </submittedName>
</protein>
<sequence length="114" mass="12841">MENLSEENLSLLRHTTEEFFPVHDIKGVDGEIGREDYTGDIAQTDGIGQAERDDDSTKKVNNNNDDDDLYEDIFLPIVIPVVIALNFVIVIAATIRSILSPRTAQMNKTEIKMY</sequence>
<organism evidence="3 4">
    <name type="scientific">Elysia marginata</name>
    <dbReference type="NCBI Taxonomy" id="1093978"/>
    <lineage>
        <taxon>Eukaryota</taxon>
        <taxon>Metazoa</taxon>
        <taxon>Spiralia</taxon>
        <taxon>Lophotrochozoa</taxon>
        <taxon>Mollusca</taxon>
        <taxon>Gastropoda</taxon>
        <taxon>Heterobranchia</taxon>
        <taxon>Euthyneura</taxon>
        <taxon>Panpulmonata</taxon>
        <taxon>Sacoglossa</taxon>
        <taxon>Placobranchoidea</taxon>
        <taxon>Plakobranchidae</taxon>
        <taxon>Elysia</taxon>
    </lineage>
</organism>
<proteinExistence type="predicted"/>
<feature type="transmembrane region" description="Helical" evidence="2">
    <location>
        <begin position="73"/>
        <end position="99"/>
    </location>
</feature>